<feature type="region of interest" description="Disordered" evidence="1">
    <location>
        <begin position="1"/>
        <end position="34"/>
    </location>
</feature>
<sequence>MADMGFGLQPRMLSILDEPLNPTPADDHPPHRTPAVTLKEEKIEMRRSKSTEAWWPRKLFEHYDGVLDLAGKVMRTADSSFIASDVQLPSVNNASLK</sequence>
<dbReference type="AlphaFoldDB" id="A0A914RVJ2"/>
<name>A0A914RVJ2_PAREQ</name>
<proteinExistence type="predicted"/>
<organism evidence="2 3">
    <name type="scientific">Parascaris equorum</name>
    <name type="common">Equine roundworm</name>
    <dbReference type="NCBI Taxonomy" id="6256"/>
    <lineage>
        <taxon>Eukaryota</taxon>
        <taxon>Metazoa</taxon>
        <taxon>Ecdysozoa</taxon>
        <taxon>Nematoda</taxon>
        <taxon>Chromadorea</taxon>
        <taxon>Rhabditida</taxon>
        <taxon>Spirurina</taxon>
        <taxon>Ascaridomorpha</taxon>
        <taxon>Ascaridoidea</taxon>
        <taxon>Ascarididae</taxon>
        <taxon>Parascaris</taxon>
    </lineage>
</organism>
<evidence type="ECO:0000256" key="1">
    <source>
        <dbReference type="SAM" id="MobiDB-lite"/>
    </source>
</evidence>
<dbReference type="WBParaSite" id="PEQ_0000887401-mRNA-1">
    <property type="protein sequence ID" value="PEQ_0000887401-mRNA-1"/>
    <property type="gene ID" value="PEQ_0000887401"/>
</dbReference>
<accession>A0A914RVJ2</accession>
<keyword evidence="2" id="KW-1185">Reference proteome</keyword>
<evidence type="ECO:0000313" key="2">
    <source>
        <dbReference type="Proteomes" id="UP000887564"/>
    </source>
</evidence>
<dbReference type="Proteomes" id="UP000887564">
    <property type="component" value="Unplaced"/>
</dbReference>
<reference evidence="3" key="1">
    <citation type="submission" date="2022-11" db="UniProtKB">
        <authorList>
            <consortium name="WormBaseParasite"/>
        </authorList>
    </citation>
    <scope>IDENTIFICATION</scope>
</reference>
<evidence type="ECO:0000313" key="3">
    <source>
        <dbReference type="WBParaSite" id="PEQ_0000887401-mRNA-1"/>
    </source>
</evidence>
<protein>
    <submittedName>
        <fullName evidence="3">Uncharacterized protein</fullName>
    </submittedName>
</protein>